<name>A0A1I8A3P5_9BILA</name>
<keyword evidence="2" id="KW-1185">Reference proteome</keyword>
<protein>
    <submittedName>
        <fullName evidence="3">Uncharacterized protein</fullName>
    </submittedName>
</protein>
<organism evidence="2 3">
    <name type="scientific">Steinernema glaseri</name>
    <dbReference type="NCBI Taxonomy" id="37863"/>
    <lineage>
        <taxon>Eukaryota</taxon>
        <taxon>Metazoa</taxon>
        <taxon>Ecdysozoa</taxon>
        <taxon>Nematoda</taxon>
        <taxon>Chromadorea</taxon>
        <taxon>Rhabditida</taxon>
        <taxon>Tylenchina</taxon>
        <taxon>Panagrolaimomorpha</taxon>
        <taxon>Strongyloidoidea</taxon>
        <taxon>Steinernematidae</taxon>
        <taxon>Steinernema</taxon>
    </lineage>
</organism>
<evidence type="ECO:0000256" key="1">
    <source>
        <dbReference type="SAM" id="MobiDB-lite"/>
    </source>
</evidence>
<sequence>MPKVAAALLAVSEGEIYRSSEESAKKSEWSSREEEETLGRTAGDAQIEKLRALHRHLPYLCRLKTVVF</sequence>
<evidence type="ECO:0000313" key="2">
    <source>
        <dbReference type="Proteomes" id="UP000095287"/>
    </source>
</evidence>
<feature type="region of interest" description="Disordered" evidence="1">
    <location>
        <begin position="22"/>
        <end position="41"/>
    </location>
</feature>
<reference evidence="3" key="1">
    <citation type="submission" date="2016-11" db="UniProtKB">
        <authorList>
            <consortium name="WormBaseParasite"/>
        </authorList>
    </citation>
    <scope>IDENTIFICATION</scope>
</reference>
<proteinExistence type="predicted"/>
<dbReference type="Proteomes" id="UP000095287">
    <property type="component" value="Unplaced"/>
</dbReference>
<accession>A0A1I8A3P5</accession>
<dbReference type="AlphaFoldDB" id="A0A1I8A3P5"/>
<evidence type="ECO:0000313" key="3">
    <source>
        <dbReference type="WBParaSite" id="L893_g32693.t1"/>
    </source>
</evidence>
<dbReference type="WBParaSite" id="L893_g32693.t1">
    <property type="protein sequence ID" value="L893_g32693.t1"/>
    <property type="gene ID" value="L893_g32693"/>
</dbReference>
<feature type="compositionally biased region" description="Basic and acidic residues" evidence="1">
    <location>
        <begin position="22"/>
        <end position="32"/>
    </location>
</feature>